<evidence type="ECO:0000313" key="2">
    <source>
        <dbReference type="Proteomes" id="UP000256838"/>
    </source>
</evidence>
<protein>
    <submittedName>
        <fullName evidence="1">DUF3396 domain-containing protein</fullName>
    </submittedName>
</protein>
<proteinExistence type="predicted"/>
<dbReference type="AlphaFoldDB" id="A0A3D8JXG8"/>
<sequence>MNEEQMKAWVADPNRADTLPFGFYEPAYRKGITGAALVVRGVVYFRNGHTRAVRAALVKCFEQYNGTITEYTQALARALEEKPQKDGPLRWFYSEGEQPMPIDKAPRLDILTTTVPADEALVVQMTSADHKLATGFYDFGVFTVADWKATLSGNLDVLDFTFPRAFLEHRPGVFQALFAAFCEVLPTVHGHAGFAVNLPPMEQEANEATEYFFARRYGPGIDVGDPMGYSTVRLAGKIKTVDWIVALNADLVRAAGGPASWTLPPDWFVRQPLGTDGLIIQAGAAPQSGVSDGPGKSPLPPPAYVLLNAALRPIIAEDMDILQRGTLDSTAPLLNTSVATEAWLKRFDLPPDQVTEQWRELHKTPTVGSSKAAVATNLLRLRKAMGLPEPVPSNGFGYDGGSPG</sequence>
<reference evidence="1 2" key="1">
    <citation type="submission" date="2018-08" db="EMBL/GenBank/DDBJ databases">
        <title>Paraburkholderia sp. DHOM06 isolated from forest soil.</title>
        <authorList>
            <person name="Gao Z.-H."/>
            <person name="Qiu L.-H."/>
        </authorList>
    </citation>
    <scope>NUCLEOTIDE SEQUENCE [LARGE SCALE GENOMIC DNA]</scope>
    <source>
        <strain evidence="1 2">DHOM06</strain>
    </source>
</reference>
<comment type="caution">
    <text evidence="1">The sequence shown here is derived from an EMBL/GenBank/DDBJ whole genome shotgun (WGS) entry which is preliminary data.</text>
</comment>
<dbReference type="Proteomes" id="UP000256838">
    <property type="component" value="Unassembled WGS sequence"/>
</dbReference>
<dbReference type="Pfam" id="PF11876">
    <property type="entry name" value="TsiV"/>
    <property type="match status" value="1"/>
</dbReference>
<dbReference type="OrthoDB" id="8986326at2"/>
<gene>
    <name evidence="1" type="ORF">DWV00_14845</name>
</gene>
<keyword evidence="2" id="KW-1185">Reference proteome</keyword>
<dbReference type="EMBL" id="QRGA01000008">
    <property type="protein sequence ID" value="RDU97833.1"/>
    <property type="molecule type" value="Genomic_DNA"/>
</dbReference>
<organism evidence="1 2">
    <name type="scientific">Trinickia dinghuensis</name>
    <dbReference type="NCBI Taxonomy" id="2291023"/>
    <lineage>
        <taxon>Bacteria</taxon>
        <taxon>Pseudomonadati</taxon>
        <taxon>Pseudomonadota</taxon>
        <taxon>Betaproteobacteria</taxon>
        <taxon>Burkholderiales</taxon>
        <taxon>Burkholderiaceae</taxon>
        <taxon>Trinickia</taxon>
    </lineage>
</organism>
<dbReference type="RefSeq" id="WP_115534360.1">
    <property type="nucleotide sequence ID" value="NZ_QRGA01000008.1"/>
</dbReference>
<evidence type="ECO:0000313" key="1">
    <source>
        <dbReference type="EMBL" id="RDU97833.1"/>
    </source>
</evidence>
<name>A0A3D8JXG8_9BURK</name>
<accession>A0A3D8JXG8</accession>
<dbReference type="InterPro" id="IPR021815">
    <property type="entry name" value="TsiV"/>
</dbReference>